<feature type="domain" description="XACb0070 ribbon-helix-helix" evidence="1">
    <location>
        <begin position="12"/>
        <end position="84"/>
    </location>
</feature>
<gene>
    <name evidence="2" type="ORF">J1M35_16560</name>
</gene>
<dbReference type="KEGG" id="otd:J1M35_16560"/>
<protein>
    <submittedName>
        <fullName evidence="2">Methionine repressor-like protein</fullName>
    </submittedName>
</protein>
<accession>A0A975CLX2</accession>
<evidence type="ECO:0000313" key="2">
    <source>
        <dbReference type="EMBL" id="QTD47437.1"/>
    </source>
</evidence>
<dbReference type="InterPro" id="IPR013321">
    <property type="entry name" value="Arc_rbn_hlx_hlx"/>
</dbReference>
<keyword evidence="3" id="KW-1185">Reference proteome</keyword>
<evidence type="ECO:0000313" key="3">
    <source>
        <dbReference type="Proteomes" id="UP000663903"/>
    </source>
</evidence>
<dbReference type="GO" id="GO:0006355">
    <property type="term" value="P:regulation of DNA-templated transcription"/>
    <property type="evidence" value="ECO:0007669"/>
    <property type="project" value="InterPro"/>
</dbReference>
<dbReference type="AlphaFoldDB" id="A0A975CLX2"/>
<evidence type="ECO:0000259" key="1">
    <source>
        <dbReference type="Pfam" id="PF16762"/>
    </source>
</evidence>
<sequence length="86" mass="9599">MSLLIDSAAQPARWSLTVSPEVDASLREYLGTQGMKKGDLSRFVEEAVRWRLFDQTVEAIRSRLEGEDDAALQALIDDALDAVRHP</sequence>
<proteinExistence type="predicted"/>
<dbReference type="InterPro" id="IPR031914">
    <property type="entry name" value="XACb0070_RHH_dom"/>
</dbReference>
<organism evidence="2 3">
    <name type="scientific">Ottowia testudinis</name>
    <dbReference type="NCBI Taxonomy" id="2816950"/>
    <lineage>
        <taxon>Bacteria</taxon>
        <taxon>Pseudomonadati</taxon>
        <taxon>Pseudomonadota</taxon>
        <taxon>Betaproteobacteria</taxon>
        <taxon>Burkholderiales</taxon>
        <taxon>Comamonadaceae</taxon>
        <taxon>Ottowia</taxon>
    </lineage>
</organism>
<name>A0A975CLX2_9BURK</name>
<dbReference type="Proteomes" id="UP000663903">
    <property type="component" value="Chromosome"/>
</dbReference>
<dbReference type="Pfam" id="PF16762">
    <property type="entry name" value="RHH_6"/>
    <property type="match status" value="1"/>
</dbReference>
<dbReference type="Gene3D" id="1.10.1220.10">
    <property type="entry name" value="Met repressor-like"/>
    <property type="match status" value="1"/>
</dbReference>
<dbReference type="EMBL" id="CP071796">
    <property type="protein sequence ID" value="QTD47437.1"/>
    <property type="molecule type" value="Genomic_DNA"/>
</dbReference>
<reference evidence="2" key="1">
    <citation type="submission" date="2021-03" db="EMBL/GenBank/DDBJ databases">
        <title>Ottowia sp. 27C isolated from the cloaca of a Giant Asian pond turtle (Heosemys grandis).</title>
        <authorList>
            <person name="Spergser J."/>
            <person name="Busse H.-J."/>
        </authorList>
    </citation>
    <scope>NUCLEOTIDE SEQUENCE</scope>
    <source>
        <strain evidence="2">27C</strain>
    </source>
</reference>